<name>A0ABD5VM91_9EURY</name>
<feature type="compositionally biased region" description="Acidic residues" evidence="1">
    <location>
        <begin position="9"/>
        <end position="21"/>
    </location>
</feature>
<dbReference type="Gene3D" id="3.40.50.10420">
    <property type="entry name" value="NagB/RpiA/CoA transferase-like"/>
    <property type="match status" value="1"/>
</dbReference>
<dbReference type="PANTHER" id="PTHR36179">
    <property type="entry name" value="LUD_DOM DOMAIN-CONTAINING PROTEIN"/>
    <property type="match status" value="1"/>
</dbReference>
<evidence type="ECO:0000259" key="2">
    <source>
        <dbReference type="Pfam" id="PF02589"/>
    </source>
</evidence>
<evidence type="ECO:0000256" key="1">
    <source>
        <dbReference type="SAM" id="MobiDB-lite"/>
    </source>
</evidence>
<feature type="region of interest" description="Disordered" evidence="1">
    <location>
        <begin position="1"/>
        <end position="21"/>
    </location>
</feature>
<comment type="caution">
    <text evidence="3">The sequence shown here is derived from an EMBL/GenBank/DDBJ whole genome shotgun (WGS) entry which is preliminary data.</text>
</comment>
<organism evidence="3 4">
    <name type="scientific">Halorubellus litoreus</name>
    <dbReference type="NCBI Taxonomy" id="755308"/>
    <lineage>
        <taxon>Archaea</taxon>
        <taxon>Methanobacteriati</taxon>
        <taxon>Methanobacteriota</taxon>
        <taxon>Stenosarchaea group</taxon>
        <taxon>Halobacteria</taxon>
        <taxon>Halobacteriales</taxon>
        <taxon>Halorubellaceae</taxon>
        <taxon>Halorubellus</taxon>
    </lineage>
</organism>
<dbReference type="EMBL" id="JBHSXN010000002">
    <property type="protein sequence ID" value="MFC6953956.1"/>
    <property type="molecule type" value="Genomic_DNA"/>
</dbReference>
<keyword evidence="4" id="KW-1185">Reference proteome</keyword>
<dbReference type="InterPro" id="IPR037171">
    <property type="entry name" value="NagB/RpiA_transferase-like"/>
</dbReference>
<gene>
    <name evidence="3" type="ORF">ACFQGB_13880</name>
</gene>
<evidence type="ECO:0000313" key="4">
    <source>
        <dbReference type="Proteomes" id="UP001596395"/>
    </source>
</evidence>
<dbReference type="InterPro" id="IPR003741">
    <property type="entry name" value="LUD_dom"/>
</dbReference>
<feature type="domain" description="LUD" evidence="2">
    <location>
        <begin position="27"/>
        <end position="184"/>
    </location>
</feature>
<proteinExistence type="predicted"/>
<dbReference type="Pfam" id="PF02589">
    <property type="entry name" value="LUD_dom"/>
    <property type="match status" value="1"/>
</dbReference>
<reference evidence="3 4" key="1">
    <citation type="journal article" date="2019" name="Int. J. Syst. Evol. Microbiol.">
        <title>The Global Catalogue of Microorganisms (GCM) 10K type strain sequencing project: providing services to taxonomists for standard genome sequencing and annotation.</title>
        <authorList>
            <consortium name="The Broad Institute Genomics Platform"/>
            <consortium name="The Broad Institute Genome Sequencing Center for Infectious Disease"/>
            <person name="Wu L."/>
            <person name="Ma J."/>
        </authorList>
    </citation>
    <scope>NUCLEOTIDE SEQUENCE [LARGE SCALE GENOMIC DNA]</scope>
    <source>
        <strain evidence="3 4">GX26</strain>
    </source>
</reference>
<dbReference type="PANTHER" id="PTHR36179:SF2">
    <property type="entry name" value="LUD DOMAIN-CONTAINING PROTEIN"/>
    <property type="match status" value="1"/>
</dbReference>
<protein>
    <submittedName>
        <fullName evidence="3">Lactate utilization protein</fullName>
    </submittedName>
</protein>
<sequence length="218" mass="23538">MSQQKADYVDDADIDTDLDAQPDDDTIEEAVANLEANGFAVDVVDTADDALDAIVDEIPAGASVMNGHSTTLEEIGFVDYLGGDDHDWESLPDHVWSIDDDAERQAARRDAQTADYFLGGINAIASTGELVAADMSGSRIGAYPFAAGNVVIVSGVNKIVDTLDDAFDRLEEVAYPLENERAQEAYGVESAIAKQLVFRKEMEEGRTTVVLVRDQLGY</sequence>
<dbReference type="Proteomes" id="UP001596395">
    <property type="component" value="Unassembled WGS sequence"/>
</dbReference>
<accession>A0ABD5VM91</accession>
<dbReference type="RefSeq" id="WP_336350903.1">
    <property type="nucleotide sequence ID" value="NZ_JAZAQL010000002.1"/>
</dbReference>
<evidence type="ECO:0000313" key="3">
    <source>
        <dbReference type="EMBL" id="MFC6953956.1"/>
    </source>
</evidence>
<dbReference type="AlphaFoldDB" id="A0ABD5VM91"/>
<dbReference type="SUPFAM" id="SSF100950">
    <property type="entry name" value="NagB/RpiA/CoA transferase-like"/>
    <property type="match status" value="1"/>
</dbReference>
<dbReference type="InterPro" id="IPR024185">
    <property type="entry name" value="FTHF_cligase-like_sf"/>
</dbReference>